<feature type="region of interest" description="Disordered" evidence="5">
    <location>
        <begin position="196"/>
        <end position="237"/>
    </location>
</feature>
<keyword evidence="3" id="KW-0805">Transcription regulation</keyword>
<keyword evidence="4" id="KW-0539">Nucleus</keyword>
<sequence length="1391" mass="154866">MSGSFGSPWATLPLEDIFPLILQQLDRKALAMVNLVSRTWSAGVHAHLTQLGQLAFPSLPAPTEAQLRRFTAVKHIKIRYGGLGVLKGLPCWQAPQEAVHSQSLAYLGRLLQGCRRRPCVGILTACTWKAGGTVLQLNVLRNQILAFRRIKRGDLELPQDVLDGIKPSPLLGLPATPAQPAKPAVTQPVQSAYRPAAPAAQVPPRPANAPATVSRPYLPTPVPAAGQAAQPRPVVQRPPTLVETTKHLPPVKRQTVQTGPLFTLVGANVPKTQHPGMLPPYQLNFDLAHLMAMESRALLAKKRQEKMQAVQRQLQESEATRDTQGGLSQGERLNLRIQLRMLGLLERQAAVRQKVEAEQQEVMNMSDRAYRKFVRHSMRQRIEMIKQEEKVKADRAGERVRAIKAWRSAQSDASNTQRDLRVARNRAVARAHERMSREHHKQKDDDRARRMEALKAHDFEAYQELLREQSGPETSVERYEVISRFLNDTEEYLHRLAGKVASVKLGQEASEAAAQAIAEARAQGLSEDEVRDAATTAAQEAALNSDLMRQSKNHMGDAQSRYYGLAHSVEEVVRNQPSLLRPPGDARLREYQMVGLQWMVSLYNNHLNGILADEMGLGKTVQVMALLAYLMEHKNNFGPHLIIVPNAVIVNWKSELTQWLPSVRCVYYVGQKEERARKYAAEVQSLQFNVLVTTYEFIMRDRAKLAKIEWNYIIIDEAQRMKDRQSKLAKDLDRFTAARRLLLTGTPLQNELAELWSLLNLLLPEVFDDKGTFAEWFGDSLGKAGGAEEDWLEKEKRVVVIHRLHQILEPFMLRRQVEDVESKLPEKVAVVVKVAMPAFQAAIYDWVKETGTIRLDPTGLRTSKHHHAYAPLNNKCMELRKVCNHPYLSYPPDYNYNPELLVRCCGKLAVLDRLLVKLHAAGHRVLLFSTMTRLLDLLEVYLRWRRVGADQQDYMHYLRIDGATSLEDRESAIQRFNAPNSKVFIFLLSIRAAGRGLNLQSADTVVIYDPDPNPKNEEQAIARSHRIGQTREVRVIHLEAVANAPPEAQAAEPADLEQGADPGAPPQRKYADSIESLVRNNIQKMKIDMANEVIDAGRFDMRTTMEERKHTLEAMLQDEERLKRAVNHVPSHAELNAMVARSEEERLAFDRMDAELQWPLPPLDEREVPSWLRFTERDVDEALASTNRQRPNQAGAAGIAEAKAAAAAVAAAASAQLGRGHSRGKSTTIIEVDDNDAEFLMRDDDTEEEVIEAGNVREDTEEVAGTSSRATSGGPSQGPSDGQPEYGSRNGAGCRPGPSAQQSYPGGSAQYCGRQGGPAGGSAQQPVSAQPYHQAQANGLGQQQQQPGSGSKRPYGAAQDGWPDGGPDGALPPKKQKRPGLKVKFGGSRMT</sequence>
<dbReference type="InterPro" id="IPR001650">
    <property type="entry name" value="Helicase_C-like"/>
</dbReference>
<feature type="domain" description="QLQ" evidence="8">
    <location>
        <begin position="131"/>
        <end position="167"/>
    </location>
</feature>
<dbReference type="Pfam" id="PF00176">
    <property type="entry name" value="SNF2-rel_dom"/>
    <property type="match status" value="1"/>
</dbReference>
<evidence type="ECO:0000256" key="4">
    <source>
        <dbReference type="ARBA" id="ARBA00023242"/>
    </source>
</evidence>
<dbReference type="SMART" id="SM00487">
    <property type="entry name" value="DEXDc"/>
    <property type="match status" value="1"/>
</dbReference>
<evidence type="ECO:0000256" key="5">
    <source>
        <dbReference type="SAM" id="MobiDB-lite"/>
    </source>
</evidence>
<name>A0AAW1Q6C4_9CHLO</name>
<evidence type="ECO:0000313" key="9">
    <source>
        <dbReference type="EMBL" id="KAK9816457.1"/>
    </source>
</evidence>
<dbReference type="SUPFAM" id="SSF52540">
    <property type="entry name" value="P-loop containing nucleoside triphosphate hydrolases"/>
    <property type="match status" value="2"/>
</dbReference>
<accession>A0AAW1Q6C4</accession>
<dbReference type="PROSITE" id="PS51192">
    <property type="entry name" value="HELICASE_ATP_BIND_1"/>
    <property type="match status" value="1"/>
</dbReference>
<dbReference type="InterPro" id="IPR000330">
    <property type="entry name" value="SNF2_N"/>
</dbReference>
<dbReference type="InterPro" id="IPR014001">
    <property type="entry name" value="Helicase_ATP-bd"/>
</dbReference>
<dbReference type="InterPro" id="IPR027417">
    <property type="entry name" value="P-loop_NTPase"/>
</dbReference>
<evidence type="ECO:0000259" key="7">
    <source>
        <dbReference type="PROSITE" id="PS51194"/>
    </source>
</evidence>
<dbReference type="EMBL" id="JALJOR010000005">
    <property type="protein sequence ID" value="KAK9816457.1"/>
    <property type="molecule type" value="Genomic_DNA"/>
</dbReference>
<dbReference type="Pfam" id="PF00271">
    <property type="entry name" value="Helicase_C"/>
    <property type="match status" value="1"/>
</dbReference>
<dbReference type="FunFam" id="3.40.50.10810:FF:000017">
    <property type="entry name" value="ATP-dependent helicase BRM"/>
    <property type="match status" value="1"/>
</dbReference>
<evidence type="ECO:0000259" key="6">
    <source>
        <dbReference type="PROSITE" id="PS51192"/>
    </source>
</evidence>
<evidence type="ECO:0000313" key="10">
    <source>
        <dbReference type="Proteomes" id="UP001489004"/>
    </source>
</evidence>
<dbReference type="InterPro" id="IPR014978">
    <property type="entry name" value="Gln-Leu-Gln_QLQ"/>
</dbReference>
<dbReference type="Proteomes" id="UP001489004">
    <property type="component" value="Unassembled WGS sequence"/>
</dbReference>
<keyword evidence="2" id="KW-0378">Hydrolase</keyword>
<gene>
    <name evidence="9" type="ORF">WJX72_000543</name>
</gene>
<dbReference type="PROSITE" id="PS51194">
    <property type="entry name" value="HELICASE_CTER"/>
    <property type="match status" value="1"/>
</dbReference>
<dbReference type="GO" id="GO:0016787">
    <property type="term" value="F:hydrolase activity"/>
    <property type="evidence" value="ECO:0007669"/>
    <property type="project" value="UniProtKB-KW"/>
</dbReference>
<feature type="region of interest" description="Disordered" evidence="5">
    <location>
        <begin position="1046"/>
        <end position="1068"/>
    </location>
</feature>
<dbReference type="GO" id="GO:0005524">
    <property type="term" value="F:ATP binding"/>
    <property type="evidence" value="ECO:0007669"/>
    <property type="project" value="InterPro"/>
</dbReference>
<dbReference type="InterPro" id="IPR049730">
    <property type="entry name" value="SNF2/RAD54-like_C"/>
</dbReference>
<dbReference type="GO" id="GO:0006355">
    <property type="term" value="P:regulation of DNA-templated transcription"/>
    <property type="evidence" value="ECO:0007669"/>
    <property type="project" value="InterPro"/>
</dbReference>
<feature type="compositionally biased region" description="Low complexity" evidence="5">
    <location>
        <begin position="1272"/>
        <end position="1284"/>
    </location>
</feature>
<evidence type="ECO:0008006" key="11">
    <source>
        <dbReference type="Google" id="ProtNLM"/>
    </source>
</evidence>
<dbReference type="Gene3D" id="3.40.50.300">
    <property type="entry name" value="P-loop containing nucleotide triphosphate hydrolases"/>
    <property type="match status" value="1"/>
</dbReference>
<proteinExistence type="predicted"/>
<evidence type="ECO:0000256" key="1">
    <source>
        <dbReference type="ARBA" id="ARBA00004123"/>
    </source>
</evidence>
<dbReference type="SMART" id="SM00490">
    <property type="entry name" value="HELICc"/>
    <property type="match status" value="1"/>
</dbReference>
<keyword evidence="3" id="KW-0804">Transcription</keyword>
<dbReference type="GO" id="GO:0005634">
    <property type="term" value="C:nucleus"/>
    <property type="evidence" value="ECO:0007669"/>
    <property type="project" value="UniProtKB-SubCell"/>
</dbReference>
<dbReference type="Gene3D" id="3.40.50.10810">
    <property type="entry name" value="Tandem AAA-ATPase domain"/>
    <property type="match status" value="1"/>
</dbReference>
<feature type="domain" description="Helicase ATP-binding" evidence="6">
    <location>
        <begin position="600"/>
        <end position="765"/>
    </location>
</feature>
<keyword evidence="10" id="KW-1185">Reference proteome</keyword>
<evidence type="ECO:0000256" key="2">
    <source>
        <dbReference type="ARBA" id="ARBA00022801"/>
    </source>
</evidence>
<dbReference type="PROSITE" id="PS51666">
    <property type="entry name" value="QLQ"/>
    <property type="match status" value="1"/>
</dbReference>
<comment type="caution">
    <text evidence="9">The sequence shown here is derived from an EMBL/GenBank/DDBJ whole genome shotgun (WGS) entry which is preliminary data.</text>
</comment>
<reference evidence="9 10" key="1">
    <citation type="journal article" date="2024" name="Nat. Commun.">
        <title>Phylogenomics reveals the evolutionary origins of lichenization in chlorophyte algae.</title>
        <authorList>
            <person name="Puginier C."/>
            <person name="Libourel C."/>
            <person name="Otte J."/>
            <person name="Skaloud P."/>
            <person name="Haon M."/>
            <person name="Grisel S."/>
            <person name="Petersen M."/>
            <person name="Berrin J.G."/>
            <person name="Delaux P.M."/>
            <person name="Dal Grande F."/>
            <person name="Keller J."/>
        </authorList>
    </citation>
    <scope>NUCLEOTIDE SEQUENCE [LARGE SCALE GENOMIC DNA]</scope>
    <source>
        <strain evidence="9 10">SAG 2043</strain>
    </source>
</reference>
<dbReference type="PANTHER" id="PTHR10799">
    <property type="entry name" value="SNF2/RAD54 HELICASE FAMILY"/>
    <property type="match status" value="1"/>
</dbReference>
<feature type="compositionally biased region" description="Low complexity" evidence="5">
    <location>
        <begin position="1334"/>
        <end position="1351"/>
    </location>
</feature>
<organism evidence="9 10">
    <name type="scientific">[Myrmecia] bisecta</name>
    <dbReference type="NCBI Taxonomy" id="41462"/>
    <lineage>
        <taxon>Eukaryota</taxon>
        <taxon>Viridiplantae</taxon>
        <taxon>Chlorophyta</taxon>
        <taxon>core chlorophytes</taxon>
        <taxon>Trebouxiophyceae</taxon>
        <taxon>Trebouxiales</taxon>
        <taxon>Trebouxiaceae</taxon>
        <taxon>Myrmecia</taxon>
    </lineage>
</organism>
<comment type="subcellular location">
    <subcellularLocation>
        <location evidence="1">Nucleus</location>
    </subcellularLocation>
</comment>
<evidence type="ECO:0000259" key="8">
    <source>
        <dbReference type="PROSITE" id="PS51666"/>
    </source>
</evidence>
<dbReference type="CDD" id="cd18793">
    <property type="entry name" value="SF2_C_SNF"/>
    <property type="match status" value="1"/>
</dbReference>
<feature type="region of interest" description="Disordered" evidence="5">
    <location>
        <begin position="1239"/>
        <end position="1391"/>
    </location>
</feature>
<evidence type="ECO:0000256" key="3">
    <source>
        <dbReference type="ARBA" id="ARBA00023015"/>
    </source>
</evidence>
<feature type="domain" description="Helicase C-terminal" evidence="7">
    <location>
        <begin position="910"/>
        <end position="1093"/>
    </location>
</feature>
<protein>
    <recommendedName>
        <fullName evidence="11">ATP-dependent helicase BRM</fullName>
    </recommendedName>
</protein>
<dbReference type="InterPro" id="IPR038718">
    <property type="entry name" value="SNF2-like_sf"/>
</dbReference>